<evidence type="ECO:0000313" key="2">
    <source>
        <dbReference type="Proteomes" id="UP001140066"/>
    </source>
</evidence>
<proteinExistence type="predicted"/>
<accession>A0ACC1K4X8</accession>
<name>A0ACC1K4X8_9FUNG</name>
<keyword evidence="2" id="KW-1185">Reference proteome</keyword>
<gene>
    <name evidence="1" type="ORF">GGI18_004770</name>
</gene>
<comment type="caution">
    <text evidence="1">The sequence shown here is derived from an EMBL/GenBank/DDBJ whole genome shotgun (WGS) entry which is preliminary data.</text>
</comment>
<organism evidence="1 2">
    <name type="scientific">Coemansia linderi</name>
    <dbReference type="NCBI Taxonomy" id="2663919"/>
    <lineage>
        <taxon>Eukaryota</taxon>
        <taxon>Fungi</taxon>
        <taxon>Fungi incertae sedis</taxon>
        <taxon>Zoopagomycota</taxon>
        <taxon>Kickxellomycotina</taxon>
        <taxon>Kickxellomycetes</taxon>
        <taxon>Kickxellales</taxon>
        <taxon>Kickxellaceae</taxon>
        <taxon>Coemansia</taxon>
    </lineage>
</organism>
<dbReference type="EMBL" id="JANBUK010002344">
    <property type="protein sequence ID" value="KAJ2773113.1"/>
    <property type="molecule type" value="Genomic_DNA"/>
</dbReference>
<sequence length="258" mass="28305">MAPPISKEDVANFVRSLLQLTPAATSVSLRLFALSNTEPNYEQLYDALVSELHRGKVTCLDVRNRLDDPATGSVSDFPLSLSLRGVSGLTSISHGPDIPCAPFSRLAYLNASTLKRLDIKLAEESDWTDLIYGGSEVSAVYSSLESLSLDIVNVPYTTNWAAIEGAEPFPKLSTLDLRGGYPFDDDLFFRGNGGTLQNLRIPFRAIARNILGRFSVLKRSGVTRMNQTHIGEVSIADRVFVDGSAELPIKQQIQRMVE</sequence>
<protein>
    <submittedName>
        <fullName evidence="1">Uncharacterized protein</fullName>
    </submittedName>
</protein>
<reference evidence="1" key="1">
    <citation type="submission" date="2022-07" db="EMBL/GenBank/DDBJ databases">
        <title>Phylogenomic reconstructions and comparative analyses of Kickxellomycotina fungi.</title>
        <authorList>
            <person name="Reynolds N.K."/>
            <person name="Stajich J.E."/>
            <person name="Barry K."/>
            <person name="Grigoriev I.V."/>
            <person name="Crous P."/>
            <person name="Smith M.E."/>
        </authorList>
    </citation>
    <scope>NUCLEOTIDE SEQUENCE</scope>
    <source>
        <strain evidence="1">BCRC 34191</strain>
    </source>
</reference>
<dbReference type="Proteomes" id="UP001140066">
    <property type="component" value="Unassembled WGS sequence"/>
</dbReference>
<evidence type="ECO:0000313" key="1">
    <source>
        <dbReference type="EMBL" id="KAJ2773113.1"/>
    </source>
</evidence>
<feature type="non-terminal residue" evidence="1">
    <location>
        <position position="258"/>
    </location>
</feature>